<evidence type="ECO:0000313" key="5">
    <source>
        <dbReference type="EMBL" id="SMC09174.1"/>
    </source>
</evidence>
<dbReference type="Proteomes" id="UP000192602">
    <property type="component" value="Unassembled WGS sequence"/>
</dbReference>
<gene>
    <name evidence="5" type="ORF">SAMN05660197_0979</name>
</gene>
<dbReference type="GO" id="GO:0008800">
    <property type="term" value="F:beta-lactamase activity"/>
    <property type="evidence" value="ECO:0007669"/>
    <property type="project" value="UniProtKB-EC"/>
</dbReference>
<reference evidence="6" key="1">
    <citation type="submission" date="2017-04" db="EMBL/GenBank/DDBJ databases">
        <authorList>
            <person name="Varghese N."/>
            <person name="Submissions S."/>
        </authorList>
    </citation>
    <scope>NUCLEOTIDE SEQUENCE [LARGE SCALE GENOMIC DNA]</scope>
    <source>
        <strain evidence="6">DSM 16512</strain>
    </source>
</reference>
<dbReference type="GO" id="GO:0046677">
    <property type="term" value="P:response to antibiotic"/>
    <property type="evidence" value="ECO:0007669"/>
    <property type="project" value="UniProtKB-KW"/>
</dbReference>
<dbReference type="InterPro" id="IPR006597">
    <property type="entry name" value="Sel1-like"/>
</dbReference>
<dbReference type="STRING" id="1069081.SAMN05660197_0979"/>
<dbReference type="AlphaFoldDB" id="A0A1W1WS98"/>
<keyword evidence="4" id="KW-0046">Antibiotic resistance</keyword>
<dbReference type="PANTHER" id="PTHR43628:SF1">
    <property type="entry name" value="CHITIN SYNTHASE REGULATORY FACTOR 2-RELATED"/>
    <property type="match status" value="1"/>
</dbReference>
<evidence type="ECO:0000256" key="2">
    <source>
        <dbReference type="ARBA" id="ARBA00012865"/>
    </source>
</evidence>
<keyword evidence="6" id="KW-1185">Reference proteome</keyword>
<dbReference type="Gene3D" id="1.25.40.10">
    <property type="entry name" value="Tetratricopeptide repeat domain"/>
    <property type="match status" value="1"/>
</dbReference>
<evidence type="ECO:0000313" key="6">
    <source>
        <dbReference type="Proteomes" id="UP000192602"/>
    </source>
</evidence>
<dbReference type="EMBL" id="FWWZ01000001">
    <property type="protein sequence ID" value="SMC09174.1"/>
    <property type="molecule type" value="Genomic_DNA"/>
</dbReference>
<protein>
    <recommendedName>
        <fullName evidence="2">beta-lactamase</fullName>
        <ecNumber evidence="2">3.5.2.6</ecNumber>
    </recommendedName>
</protein>
<dbReference type="Pfam" id="PF08238">
    <property type="entry name" value="Sel1"/>
    <property type="match status" value="1"/>
</dbReference>
<sequence length="85" mass="9840">MLQKAVALFEADKFDEALPLFKELAKNGDGEAMYYLGMMYYEGWGVEKDQNKAVEWWKKANRRGNLDAKYMLQTICSTSSVFARE</sequence>
<dbReference type="SMART" id="SM00671">
    <property type="entry name" value="SEL1"/>
    <property type="match status" value="1"/>
</dbReference>
<dbReference type="InterPro" id="IPR011990">
    <property type="entry name" value="TPR-like_helical_dom_sf"/>
</dbReference>
<dbReference type="SUPFAM" id="SSF81901">
    <property type="entry name" value="HCP-like"/>
    <property type="match status" value="1"/>
</dbReference>
<evidence type="ECO:0000256" key="4">
    <source>
        <dbReference type="ARBA" id="ARBA00023251"/>
    </source>
</evidence>
<dbReference type="OrthoDB" id="5330140at2"/>
<name>A0A1W1WS98_9BACT</name>
<evidence type="ECO:0000256" key="1">
    <source>
        <dbReference type="ARBA" id="ARBA00001526"/>
    </source>
</evidence>
<organism evidence="5 6">
    <name type="scientific">Nitratiruptor tergarcus DSM 16512</name>
    <dbReference type="NCBI Taxonomy" id="1069081"/>
    <lineage>
        <taxon>Bacteria</taxon>
        <taxon>Pseudomonadati</taxon>
        <taxon>Campylobacterota</taxon>
        <taxon>Epsilonproteobacteria</taxon>
        <taxon>Nautiliales</taxon>
        <taxon>Nitratiruptoraceae</taxon>
        <taxon>Nitratiruptor</taxon>
    </lineage>
</organism>
<dbReference type="RefSeq" id="WP_084275416.1">
    <property type="nucleotide sequence ID" value="NZ_AP026671.1"/>
</dbReference>
<keyword evidence="3" id="KW-1015">Disulfide bond</keyword>
<dbReference type="PANTHER" id="PTHR43628">
    <property type="entry name" value="ACTIVATOR OF C KINASE PROTEIN 1-RELATED"/>
    <property type="match status" value="1"/>
</dbReference>
<dbReference type="InterPro" id="IPR052945">
    <property type="entry name" value="Mitotic_Regulator"/>
</dbReference>
<comment type="catalytic activity">
    <reaction evidence="1">
        <text>a beta-lactam + H2O = a substituted beta-amino acid</text>
        <dbReference type="Rhea" id="RHEA:20401"/>
        <dbReference type="ChEBI" id="CHEBI:15377"/>
        <dbReference type="ChEBI" id="CHEBI:35627"/>
        <dbReference type="ChEBI" id="CHEBI:140347"/>
        <dbReference type="EC" id="3.5.2.6"/>
    </reaction>
</comment>
<proteinExistence type="predicted"/>
<evidence type="ECO:0000256" key="3">
    <source>
        <dbReference type="ARBA" id="ARBA00023157"/>
    </source>
</evidence>
<dbReference type="EC" id="3.5.2.6" evidence="2"/>
<accession>A0A1W1WS98</accession>